<reference evidence="7" key="1">
    <citation type="submission" date="2022-11" db="UniProtKB">
        <authorList>
            <consortium name="WormBaseParasite"/>
        </authorList>
    </citation>
    <scope>IDENTIFICATION</scope>
</reference>
<keyword evidence="2" id="KW-0597">Phosphoprotein</keyword>
<keyword evidence="1" id="KW-0596">Phosphopantetheine</keyword>
<comment type="similarity">
    <text evidence="4">Belongs to the thiolase-like superfamily. Beta-ketoacyl-ACP synthases family.</text>
</comment>
<dbReference type="Gene3D" id="3.40.47.10">
    <property type="match status" value="2"/>
</dbReference>
<evidence type="ECO:0000256" key="4">
    <source>
        <dbReference type="RuleBase" id="RU003694"/>
    </source>
</evidence>
<dbReference type="InterPro" id="IPR014031">
    <property type="entry name" value="Ketoacyl_synth_C"/>
</dbReference>
<protein>
    <submittedName>
        <fullName evidence="7">Ketosynthase family 3 (KS3) domain-containing protein</fullName>
    </submittedName>
</protein>
<evidence type="ECO:0000313" key="7">
    <source>
        <dbReference type="WBParaSite" id="scaffold674_cov219.g1572"/>
    </source>
</evidence>
<sequence length="915" mass="103066">MLVYTYREGLSVQSENFRVIYVPINEGILEEFEGDMDKYKESPTYFTIGIYKEILANEYDILNQLRRDEYNNFDYDIGIAEFNVMAGSFAVFEALGIEETCDVSNSIFLPEYLQFLEINVLEYQVPEFKSAKPGDWENGIWQKNKEENKEEHQETNKRSNYLFTETSAKLYGKLFNDNSKITKRNPSTLDYNCVILVTFGMVKSEMLSIKRMIEQSIYAGVPIICIPQTGDQLYIASTVEEKGVGIYLTFSDNRFMQTLWNALVQILNCDEEGNCYFNSKYTLAAEKMREDILQNYEHETMKDKFLAKEGKIGRICLQENQKDVFIAELTLPLNNKNIPLPPKPPFPFTIIHKDFYQFLIEECGYNFGKSFKSVESINYGIGFEMGKLMVWGCCEVIQKVEELEIKLDALWQAMVYCFLKENGNEKKAKHHQQHLLVPFSIGKLYIGPKLLKNKLEDDKDLRMHFSIKLDEGMARGNFWIEEKGNKNGEEILMFGEDLLFRKLDVGEIDKIEMKIDNNFDSDKKDIEVVISSIACRLPGNINSPNQFWALLKEGRSTNQRIPATRIAERNSLIRGEFNGGNVPVEGGHFLNFDLARFDANFFGLSALEASALDPQQRLLLECAWECVEQAGCNSPKDLEQCGVFIGFMSNEYPDLSEQQGNALQIGPTLSIDTACSSSLVALQMAVEAIRTGRCSRAIVGGVNLTLTAKGLAQRANAGMLSEDGCCRVFDVDANGYGRTDGCVVMMIEGVPIENLEGKPHWGAVECGHDGRSAALTAPNGLSQQQLLARCLERLNPEKRRSLRCWECHGTGTPLGDPVEFLALAKSLNSCGLTKGVWLGTAKANIGHTEAASGLVGAVLQLRNAEMPPLPNFKRMNPEIVRGMEANGWGGYENDTWPVRLAVKKSVRILNEGEDK</sequence>
<evidence type="ECO:0000256" key="1">
    <source>
        <dbReference type="ARBA" id="ARBA00022450"/>
    </source>
</evidence>
<evidence type="ECO:0000256" key="3">
    <source>
        <dbReference type="ARBA" id="ARBA00022679"/>
    </source>
</evidence>
<dbReference type="InterPro" id="IPR014030">
    <property type="entry name" value="Ketoacyl_synth_N"/>
</dbReference>
<keyword evidence="3 4" id="KW-0808">Transferase</keyword>
<dbReference type="SUPFAM" id="SSF53756">
    <property type="entry name" value="UDP-Glycosyltransferase/glycogen phosphorylase"/>
    <property type="match status" value="1"/>
</dbReference>
<dbReference type="Proteomes" id="UP000887561">
    <property type="component" value="Unplaced"/>
</dbReference>
<feature type="domain" description="Ketosynthase family 3 (KS3)" evidence="5">
    <location>
        <begin position="525"/>
        <end position="899"/>
    </location>
</feature>
<dbReference type="PROSITE" id="PS52004">
    <property type="entry name" value="KS3_2"/>
    <property type="match status" value="1"/>
</dbReference>
<proteinExistence type="inferred from homology"/>
<evidence type="ECO:0000259" key="5">
    <source>
        <dbReference type="PROSITE" id="PS52004"/>
    </source>
</evidence>
<dbReference type="WBParaSite" id="scaffold674_cov219.g1572">
    <property type="protein sequence ID" value="scaffold674_cov219.g1572"/>
    <property type="gene ID" value="scaffold674_cov219.g1572"/>
</dbReference>
<dbReference type="GO" id="GO:0006633">
    <property type="term" value="P:fatty acid biosynthetic process"/>
    <property type="evidence" value="ECO:0007669"/>
    <property type="project" value="InterPro"/>
</dbReference>
<dbReference type="GO" id="GO:0004315">
    <property type="term" value="F:3-oxoacyl-[acyl-carrier-protein] synthase activity"/>
    <property type="evidence" value="ECO:0007669"/>
    <property type="project" value="InterPro"/>
</dbReference>
<keyword evidence="6" id="KW-1185">Reference proteome</keyword>
<evidence type="ECO:0000313" key="6">
    <source>
        <dbReference type="Proteomes" id="UP000887561"/>
    </source>
</evidence>
<dbReference type="Pfam" id="PF00109">
    <property type="entry name" value="ketoacyl-synt"/>
    <property type="match status" value="2"/>
</dbReference>
<dbReference type="InterPro" id="IPR050091">
    <property type="entry name" value="PKS_NRPS_Biosynth_Enz"/>
</dbReference>
<dbReference type="Pfam" id="PF02801">
    <property type="entry name" value="Ketoacyl-synt_C"/>
    <property type="match status" value="1"/>
</dbReference>
<dbReference type="GO" id="GO:0004312">
    <property type="term" value="F:fatty acid synthase activity"/>
    <property type="evidence" value="ECO:0007669"/>
    <property type="project" value="TreeGrafter"/>
</dbReference>
<dbReference type="CDD" id="cd00833">
    <property type="entry name" value="PKS"/>
    <property type="match status" value="1"/>
</dbReference>
<dbReference type="PROSITE" id="PS00606">
    <property type="entry name" value="KS3_1"/>
    <property type="match status" value="1"/>
</dbReference>
<dbReference type="InterPro" id="IPR016039">
    <property type="entry name" value="Thiolase-like"/>
</dbReference>
<dbReference type="InterPro" id="IPR020841">
    <property type="entry name" value="PKS_Beta-ketoAc_synthase_dom"/>
</dbReference>
<dbReference type="Gene3D" id="3.40.50.2000">
    <property type="entry name" value="Glycogen Phosphorylase B"/>
    <property type="match status" value="1"/>
</dbReference>
<dbReference type="SUPFAM" id="SSF53901">
    <property type="entry name" value="Thiolase-like"/>
    <property type="match status" value="1"/>
</dbReference>
<organism evidence="6 7">
    <name type="scientific">Meloidogyne javanica</name>
    <name type="common">Root-knot nematode worm</name>
    <dbReference type="NCBI Taxonomy" id="6303"/>
    <lineage>
        <taxon>Eukaryota</taxon>
        <taxon>Metazoa</taxon>
        <taxon>Ecdysozoa</taxon>
        <taxon>Nematoda</taxon>
        <taxon>Chromadorea</taxon>
        <taxon>Rhabditida</taxon>
        <taxon>Tylenchina</taxon>
        <taxon>Tylenchomorpha</taxon>
        <taxon>Tylenchoidea</taxon>
        <taxon>Meloidogynidae</taxon>
        <taxon>Meloidogyninae</taxon>
        <taxon>Meloidogyne</taxon>
        <taxon>Meloidogyne incognita group</taxon>
    </lineage>
</organism>
<evidence type="ECO:0000256" key="2">
    <source>
        <dbReference type="ARBA" id="ARBA00022553"/>
    </source>
</evidence>
<dbReference type="AlphaFoldDB" id="A0A915N3Z2"/>
<dbReference type="SMART" id="SM00825">
    <property type="entry name" value="PKS_KS"/>
    <property type="match status" value="1"/>
</dbReference>
<dbReference type="PANTHER" id="PTHR43775:SF37">
    <property type="entry name" value="SI:DKEY-61P9.11"/>
    <property type="match status" value="1"/>
</dbReference>
<name>A0A915N3Z2_MELJA</name>
<dbReference type="PANTHER" id="PTHR43775">
    <property type="entry name" value="FATTY ACID SYNTHASE"/>
    <property type="match status" value="1"/>
</dbReference>
<dbReference type="InterPro" id="IPR018201">
    <property type="entry name" value="Ketoacyl_synth_AS"/>
</dbReference>
<accession>A0A915N3Z2</accession>